<dbReference type="Gene3D" id="2.60.120.10">
    <property type="entry name" value="Jelly Rolls"/>
    <property type="match status" value="1"/>
</dbReference>
<evidence type="ECO:0000256" key="3">
    <source>
        <dbReference type="ARBA" id="ARBA00023163"/>
    </source>
</evidence>
<organism evidence="5 6">
    <name type="scientific">Ruminococcus flavefaciens</name>
    <dbReference type="NCBI Taxonomy" id="1265"/>
    <lineage>
        <taxon>Bacteria</taxon>
        <taxon>Bacillati</taxon>
        <taxon>Bacillota</taxon>
        <taxon>Clostridia</taxon>
        <taxon>Eubacteriales</taxon>
        <taxon>Oscillospiraceae</taxon>
        <taxon>Ruminococcus</taxon>
    </lineage>
</organism>
<dbReference type="PANTHER" id="PTHR43280">
    <property type="entry name" value="ARAC-FAMILY TRANSCRIPTIONAL REGULATOR"/>
    <property type="match status" value="1"/>
</dbReference>
<keyword evidence="3" id="KW-0804">Transcription</keyword>
<dbReference type="OrthoDB" id="9778008at2"/>
<name>A0A1H6KFJ4_RUMFL</name>
<dbReference type="AlphaFoldDB" id="A0A1H6KFJ4"/>
<dbReference type="CDD" id="cd02208">
    <property type="entry name" value="cupin_RmlC-like"/>
    <property type="match status" value="1"/>
</dbReference>
<gene>
    <name evidence="5" type="ORF">SAMN02910265_02255</name>
</gene>
<dbReference type="PROSITE" id="PS01124">
    <property type="entry name" value="HTH_ARAC_FAMILY_2"/>
    <property type="match status" value="1"/>
</dbReference>
<evidence type="ECO:0000256" key="2">
    <source>
        <dbReference type="ARBA" id="ARBA00023125"/>
    </source>
</evidence>
<keyword evidence="1" id="KW-0805">Transcription regulation</keyword>
<dbReference type="SUPFAM" id="SSF51215">
    <property type="entry name" value="Regulatory protein AraC"/>
    <property type="match status" value="1"/>
</dbReference>
<dbReference type="Proteomes" id="UP000183190">
    <property type="component" value="Unassembled WGS sequence"/>
</dbReference>
<dbReference type="Pfam" id="PF12833">
    <property type="entry name" value="HTH_18"/>
    <property type="match status" value="1"/>
</dbReference>
<dbReference type="SUPFAM" id="SSF46689">
    <property type="entry name" value="Homeodomain-like"/>
    <property type="match status" value="2"/>
</dbReference>
<reference evidence="5 6" key="1">
    <citation type="submission" date="2016-10" db="EMBL/GenBank/DDBJ databases">
        <authorList>
            <person name="de Groot N.N."/>
        </authorList>
    </citation>
    <scope>NUCLEOTIDE SEQUENCE [LARGE SCALE GENOMIC DNA]</scope>
    <source>
        <strain evidence="5 6">YAD2003</strain>
    </source>
</reference>
<dbReference type="InterPro" id="IPR013096">
    <property type="entry name" value="Cupin_2"/>
</dbReference>
<keyword evidence="2 5" id="KW-0238">DNA-binding</keyword>
<dbReference type="Gene3D" id="1.10.10.60">
    <property type="entry name" value="Homeodomain-like"/>
    <property type="match status" value="2"/>
</dbReference>
<dbReference type="InterPro" id="IPR009057">
    <property type="entry name" value="Homeodomain-like_sf"/>
</dbReference>
<dbReference type="Pfam" id="PF07883">
    <property type="entry name" value="Cupin_2"/>
    <property type="match status" value="1"/>
</dbReference>
<evidence type="ECO:0000313" key="6">
    <source>
        <dbReference type="Proteomes" id="UP000183190"/>
    </source>
</evidence>
<dbReference type="InterPro" id="IPR018060">
    <property type="entry name" value="HTH_AraC"/>
</dbReference>
<dbReference type="InterPro" id="IPR018062">
    <property type="entry name" value="HTH_AraC-typ_CS"/>
</dbReference>
<dbReference type="EMBL" id="FNWV01000008">
    <property type="protein sequence ID" value="SEH71432.1"/>
    <property type="molecule type" value="Genomic_DNA"/>
</dbReference>
<feature type="domain" description="HTH araC/xylS-type" evidence="4">
    <location>
        <begin position="196"/>
        <end position="294"/>
    </location>
</feature>
<sequence length="294" mass="33934">MPDSSYPKISADETFRETVAHGSNEYPFRYYYEDIWEFELHTIDWHWHSEVEFILVERGTAYLLAGCKRYVLHEGEGVFINSRVIHRLECEGSTVIPNIVFSPCLLADEGSLIYEKYIEPVINSTNGCMVFTRKNSAEQKIIFIMKEIFDLQSESDNEIKTVSALLELWRLIYEISAPARQVSSQSTTSLTRSRLQMILQYIHTNYARQITLDELAAVISLSKSSVLELFKQYLHTSPVNYLIEYRLKCAARLLSDTEKSVSAIAADTGFENIGYFCRKFKSLFGMTPSEYRKN</sequence>
<dbReference type="PROSITE" id="PS00041">
    <property type="entry name" value="HTH_ARAC_FAMILY_1"/>
    <property type="match status" value="1"/>
</dbReference>
<dbReference type="SMART" id="SM00342">
    <property type="entry name" value="HTH_ARAC"/>
    <property type="match status" value="1"/>
</dbReference>
<dbReference type="InterPro" id="IPR037923">
    <property type="entry name" value="HTH-like"/>
</dbReference>
<proteinExistence type="predicted"/>
<evidence type="ECO:0000256" key="1">
    <source>
        <dbReference type="ARBA" id="ARBA00023015"/>
    </source>
</evidence>
<dbReference type="GO" id="GO:0043565">
    <property type="term" value="F:sequence-specific DNA binding"/>
    <property type="evidence" value="ECO:0007669"/>
    <property type="project" value="InterPro"/>
</dbReference>
<dbReference type="GO" id="GO:0003700">
    <property type="term" value="F:DNA-binding transcription factor activity"/>
    <property type="evidence" value="ECO:0007669"/>
    <property type="project" value="InterPro"/>
</dbReference>
<dbReference type="RefSeq" id="WP_074717405.1">
    <property type="nucleotide sequence ID" value="NZ_FNWV01000008.1"/>
</dbReference>
<accession>A0A1H6KFJ4</accession>
<dbReference type="InterPro" id="IPR014710">
    <property type="entry name" value="RmlC-like_jellyroll"/>
</dbReference>
<dbReference type="PANTHER" id="PTHR43280:SF28">
    <property type="entry name" value="HTH-TYPE TRANSCRIPTIONAL ACTIVATOR RHAS"/>
    <property type="match status" value="1"/>
</dbReference>
<evidence type="ECO:0000259" key="4">
    <source>
        <dbReference type="PROSITE" id="PS01124"/>
    </source>
</evidence>
<evidence type="ECO:0000313" key="5">
    <source>
        <dbReference type="EMBL" id="SEH71432.1"/>
    </source>
</evidence>
<dbReference type="PRINTS" id="PR00032">
    <property type="entry name" value="HTHARAC"/>
</dbReference>
<protein>
    <submittedName>
        <fullName evidence="5">AraC-type DNA-binding protein</fullName>
    </submittedName>
</protein>
<dbReference type="InterPro" id="IPR020449">
    <property type="entry name" value="Tscrpt_reg_AraC-type_HTH"/>
</dbReference>